<sequence>MKGTTGMAVRRCACRDPKTGRNYCAPGSTLTSPRNGSGRTGLPQKAVARKEPAFDDCRELRAFRDRTRARGLTPPAAPSELALLDTSDDQGTQHVR</sequence>
<dbReference type="Proteomes" id="UP000567795">
    <property type="component" value="Unassembled WGS sequence"/>
</dbReference>
<name>A0A852ZLZ5_9ACTN</name>
<evidence type="ECO:0000313" key="3">
    <source>
        <dbReference type="Proteomes" id="UP000567795"/>
    </source>
</evidence>
<dbReference type="EMBL" id="JACBZD010000001">
    <property type="protein sequence ID" value="NYI03419.1"/>
    <property type="molecule type" value="Genomic_DNA"/>
</dbReference>
<feature type="region of interest" description="Disordered" evidence="1">
    <location>
        <begin position="66"/>
        <end position="96"/>
    </location>
</feature>
<accession>A0A852ZLZ5</accession>
<feature type="region of interest" description="Disordered" evidence="1">
    <location>
        <begin position="25"/>
        <end position="50"/>
    </location>
</feature>
<organism evidence="2 3">
    <name type="scientific">Allostreptomyces psammosilenae</name>
    <dbReference type="NCBI Taxonomy" id="1892865"/>
    <lineage>
        <taxon>Bacteria</taxon>
        <taxon>Bacillati</taxon>
        <taxon>Actinomycetota</taxon>
        <taxon>Actinomycetes</taxon>
        <taxon>Kitasatosporales</taxon>
        <taxon>Streptomycetaceae</taxon>
        <taxon>Allostreptomyces</taxon>
    </lineage>
</organism>
<reference evidence="2 3" key="1">
    <citation type="submission" date="2020-07" db="EMBL/GenBank/DDBJ databases">
        <title>Sequencing the genomes of 1000 actinobacteria strains.</title>
        <authorList>
            <person name="Klenk H.-P."/>
        </authorList>
    </citation>
    <scope>NUCLEOTIDE SEQUENCE [LARGE SCALE GENOMIC DNA]</scope>
    <source>
        <strain evidence="2 3">DSM 42178</strain>
    </source>
</reference>
<dbReference type="AlphaFoldDB" id="A0A852ZLZ5"/>
<protein>
    <submittedName>
        <fullName evidence="2">Uncharacterized protein</fullName>
    </submittedName>
</protein>
<feature type="compositionally biased region" description="Polar residues" evidence="1">
    <location>
        <begin position="28"/>
        <end position="37"/>
    </location>
</feature>
<evidence type="ECO:0000256" key="1">
    <source>
        <dbReference type="SAM" id="MobiDB-lite"/>
    </source>
</evidence>
<proteinExistence type="predicted"/>
<gene>
    <name evidence="2" type="ORF">FHU37_000362</name>
</gene>
<comment type="caution">
    <text evidence="2">The sequence shown here is derived from an EMBL/GenBank/DDBJ whole genome shotgun (WGS) entry which is preliminary data.</text>
</comment>
<keyword evidence="3" id="KW-1185">Reference proteome</keyword>
<evidence type="ECO:0000313" key="2">
    <source>
        <dbReference type="EMBL" id="NYI03419.1"/>
    </source>
</evidence>